<evidence type="ECO:0000256" key="1">
    <source>
        <dbReference type="ARBA" id="ARBA00006475"/>
    </source>
</evidence>
<dbReference type="SUPFAM" id="SSF52833">
    <property type="entry name" value="Thioredoxin-like"/>
    <property type="match status" value="1"/>
</dbReference>
<sequence length="249" mass="28491">MSLKLFVFEKPLSEPSHSYFCNKAECYFRATGLEYSVEHTLPFSAPKGKLPFVEFPDGEKLPDTFFIIRRLVSTGQCKDLDASLTPVQRADSLAWQGWIDDRIYPATVWTRFGNDQNWNEMYNETFGTIPFGLRQAIAWYMRRGAKASLWGHGIARHSDEEVQEILQGFLDAVQAKLDIVGEEGWLMGGDSPSMVDVCVYAWCANCLNTAANPFISEGVLKNHKLKGWLEKKTMTWFPEYENLLRRLRG</sequence>
<comment type="similarity">
    <text evidence="1">Belongs to the FAX family.</text>
</comment>
<name>A0A167G3B8_CALVF</name>
<gene>
    <name evidence="3" type="ORF">CALVIDRAFT_542966</name>
</gene>
<keyword evidence="4" id="KW-1185">Reference proteome</keyword>
<dbReference type="Pfam" id="PF17172">
    <property type="entry name" value="GST_N_4"/>
    <property type="match status" value="1"/>
</dbReference>
<accession>A0A167G3B8</accession>
<feature type="domain" description="Thioredoxin-like fold" evidence="2">
    <location>
        <begin position="20"/>
        <end position="116"/>
    </location>
</feature>
<protein>
    <recommendedName>
        <fullName evidence="2">Thioredoxin-like fold domain-containing protein</fullName>
    </recommendedName>
</protein>
<dbReference type="EMBL" id="KV417351">
    <property type="protein sequence ID" value="KZO90126.1"/>
    <property type="molecule type" value="Genomic_DNA"/>
</dbReference>
<dbReference type="Gene3D" id="1.20.1050.10">
    <property type="match status" value="1"/>
</dbReference>
<dbReference type="SUPFAM" id="SSF47616">
    <property type="entry name" value="GST C-terminal domain-like"/>
    <property type="match status" value="1"/>
</dbReference>
<dbReference type="PANTHER" id="PTHR12289:SF41">
    <property type="entry name" value="FAILED AXON CONNECTIONS-RELATED"/>
    <property type="match status" value="1"/>
</dbReference>
<reference evidence="3 4" key="1">
    <citation type="journal article" date="2016" name="Mol. Biol. Evol.">
        <title>Comparative Genomics of Early-Diverging Mushroom-Forming Fungi Provides Insights into the Origins of Lignocellulose Decay Capabilities.</title>
        <authorList>
            <person name="Nagy L.G."/>
            <person name="Riley R."/>
            <person name="Tritt A."/>
            <person name="Adam C."/>
            <person name="Daum C."/>
            <person name="Floudas D."/>
            <person name="Sun H."/>
            <person name="Yadav J.S."/>
            <person name="Pangilinan J."/>
            <person name="Larsson K.H."/>
            <person name="Matsuura K."/>
            <person name="Barry K."/>
            <person name="Labutti K."/>
            <person name="Kuo R."/>
            <person name="Ohm R.A."/>
            <person name="Bhattacharya S.S."/>
            <person name="Shirouzu T."/>
            <person name="Yoshinaga Y."/>
            <person name="Martin F.M."/>
            <person name="Grigoriev I.V."/>
            <person name="Hibbett D.S."/>
        </authorList>
    </citation>
    <scope>NUCLEOTIDE SEQUENCE [LARGE SCALE GENOMIC DNA]</scope>
    <source>
        <strain evidence="3 4">TUFC12733</strain>
    </source>
</reference>
<proteinExistence type="inferred from homology"/>
<dbReference type="SFLD" id="SFLDG01180">
    <property type="entry name" value="SUF1"/>
    <property type="match status" value="1"/>
</dbReference>
<dbReference type="Proteomes" id="UP000076738">
    <property type="component" value="Unassembled WGS sequence"/>
</dbReference>
<evidence type="ECO:0000313" key="4">
    <source>
        <dbReference type="Proteomes" id="UP000076738"/>
    </source>
</evidence>
<dbReference type="InterPro" id="IPR026928">
    <property type="entry name" value="FAX/IsoI-like"/>
</dbReference>
<dbReference type="AlphaFoldDB" id="A0A167G3B8"/>
<dbReference type="InterPro" id="IPR036282">
    <property type="entry name" value="Glutathione-S-Trfase_C_sf"/>
</dbReference>
<dbReference type="InterPro" id="IPR040079">
    <property type="entry name" value="Glutathione_S-Trfase"/>
</dbReference>
<dbReference type="OrthoDB" id="5809458at2759"/>
<dbReference type="SFLD" id="SFLDG01200">
    <property type="entry name" value="SUF1.1"/>
    <property type="match status" value="1"/>
</dbReference>
<evidence type="ECO:0000259" key="2">
    <source>
        <dbReference type="Pfam" id="PF17172"/>
    </source>
</evidence>
<evidence type="ECO:0000313" key="3">
    <source>
        <dbReference type="EMBL" id="KZO90126.1"/>
    </source>
</evidence>
<dbReference type="PANTHER" id="PTHR12289">
    <property type="entry name" value="METAXIN RELATED"/>
    <property type="match status" value="1"/>
</dbReference>
<dbReference type="InterPro" id="IPR036249">
    <property type="entry name" value="Thioredoxin-like_sf"/>
</dbReference>
<dbReference type="InterPro" id="IPR050931">
    <property type="entry name" value="Mito_Protein_Transport_Metaxin"/>
</dbReference>
<dbReference type="SFLD" id="SFLDS00019">
    <property type="entry name" value="Glutathione_Transferase_(cytos"/>
    <property type="match status" value="1"/>
</dbReference>
<dbReference type="InterPro" id="IPR012336">
    <property type="entry name" value="Thioredoxin-like_fold"/>
</dbReference>
<dbReference type="GO" id="GO:0005737">
    <property type="term" value="C:cytoplasm"/>
    <property type="evidence" value="ECO:0007669"/>
    <property type="project" value="TreeGrafter"/>
</dbReference>
<organism evidence="3 4">
    <name type="scientific">Calocera viscosa (strain TUFC12733)</name>
    <dbReference type="NCBI Taxonomy" id="1330018"/>
    <lineage>
        <taxon>Eukaryota</taxon>
        <taxon>Fungi</taxon>
        <taxon>Dikarya</taxon>
        <taxon>Basidiomycota</taxon>
        <taxon>Agaricomycotina</taxon>
        <taxon>Dacrymycetes</taxon>
        <taxon>Dacrymycetales</taxon>
        <taxon>Dacrymycetaceae</taxon>
        <taxon>Calocera</taxon>
    </lineage>
</organism>